<dbReference type="GO" id="GO:0005524">
    <property type="term" value="F:ATP binding"/>
    <property type="evidence" value="ECO:0007669"/>
    <property type="project" value="UniProtKB-KW"/>
</dbReference>
<proteinExistence type="inferred from homology"/>
<dbReference type="SUPFAM" id="SSF55931">
    <property type="entry name" value="Glutamine synthetase/guanido kinase"/>
    <property type="match status" value="1"/>
</dbReference>
<keyword evidence="10" id="KW-1185">Reference proteome</keyword>
<evidence type="ECO:0000259" key="8">
    <source>
        <dbReference type="PROSITE" id="PS51987"/>
    </source>
</evidence>
<keyword evidence="3" id="KW-0547">Nucleotide-binding</keyword>
<keyword evidence="4" id="KW-0067">ATP-binding</keyword>
<dbReference type="Pfam" id="PF00120">
    <property type="entry name" value="Gln-synt_C"/>
    <property type="match status" value="1"/>
</dbReference>
<evidence type="ECO:0000256" key="5">
    <source>
        <dbReference type="PROSITE-ProRule" id="PRU01330"/>
    </source>
</evidence>
<protein>
    <submittedName>
        <fullName evidence="9">Glutamine synthetase catalytic region</fullName>
    </submittedName>
</protein>
<dbReference type="InterPro" id="IPR008146">
    <property type="entry name" value="Gln_synth_cat_dom"/>
</dbReference>
<dbReference type="GO" id="GO:0004356">
    <property type="term" value="F:glutamine synthetase activity"/>
    <property type="evidence" value="ECO:0007669"/>
    <property type="project" value="InterPro"/>
</dbReference>
<evidence type="ECO:0000256" key="6">
    <source>
        <dbReference type="RuleBase" id="RU000384"/>
    </source>
</evidence>
<evidence type="ECO:0000313" key="9">
    <source>
        <dbReference type="EMBL" id="EEF59203.1"/>
    </source>
</evidence>
<dbReference type="PANTHER" id="PTHR43785">
    <property type="entry name" value="GAMMA-GLUTAMYLPUTRESCINE SYNTHETASE"/>
    <property type="match status" value="1"/>
</dbReference>
<evidence type="ECO:0000256" key="4">
    <source>
        <dbReference type="ARBA" id="ARBA00022840"/>
    </source>
</evidence>
<sequence length="448" mass="50795">MNIQTLKSKIARKEIDTVLVVFPDVFGRLIGKRVTAHYFLDYVAKGGTHSCNYLLTLNMEMEPLSGFKLANWEKGFGDFDMRPDLGTLRLLPWQPGAAMVICDLYHHSGGRVEEAPRSVLKRQLEALQGKGMVCKIASELEFFLYNTNYHTAFDSNYKGLTPSSDYRIDYHTLQPARDEAIFRAMRNQMEEAEIPVESSKGEWGKGQHEVNFVYDAPLVMGDRHMVFKQGAKEIVEQNGKCITFMAKVDAGEVGSSCHIHQSIWQKGKSLFWDAKRKEGSKFFRQFLGGLMKYSPELSYFYAPTINSYKRYQSASWAPTKMAWAYDNRTVGFRVVGEGNSFRLENRMPGADANAYLAFAAMVAAGMAGVKENLDCGELYEGNAYVDPKLPSLPKSLREAADLLEKSSLARQVFGESVVEFYVHTARCEVEAFDNAVTDWERVRYFERI</sequence>
<dbReference type="Gene3D" id="3.10.20.70">
    <property type="entry name" value="Glutamine synthetase, N-terminal domain"/>
    <property type="match status" value="1"/>
</dbReference>
<dbReference type="STRING" id="320771.Cflav_PD2408"/>
<dbReference type="SUPFAM" id="SSF54368">
    <property type="entry name" value="Glutamine synthetase, N-terminal domain"/>
    <property type="match status" value="1"/>
</dbReference>
<dbReference type="InterPro" id="IPR008147">
    <property type="entry name" value="Gln_synt_N"/>
</dbReference>
<dbReference type="GO" id="GO:0006576">
    <property type="term" value="P:biogenic amine metabolic process"/>
    <property type="evidence" value="ECO:0007669"/>
    <property type="project" value="UniProtKB-ARBA"/>
</dbReference>
<comment type="caution">
    <text evidence="9">The sequence shown here is derived from an EMBL/GenBank/DDBJ whole genome shotgun (WGS) entry which is preliminary data.</text>
</comment>
<organism evidence="9 10">
    <name type="scientific">Pedosphaera parvula (strain Ellin514)</name>
    <dbReference type="NCBI Taxonomy" id="320771"/>
    <lineage>
        <taxon>Bacteria</taxon>
        <taxon>Pseudomonadati</taxon>
        <taxon>Verrucomicrobiota</taxon>
        <taxon>Pedosphaerae</taxon>
        <taxon>Pedosphaerales</taxon>
        <taxon>Pedosphaeraceae</taxon>
        <taxon>Pedosphaera</taxon>
    </lineage>
</organism>
<dbReference type="OrthoDB" id="9807095at2"/>
<evidence type="ECO:0000256" key="1">
    <source>
        <dbReference type="ARBA" id="ARBA00009897"/>
    </source>
</evidence>
<evidence type="ECO:0000313" key="10">
    <source>
        <dbReference type="Proteomes" id="UP000003688"/>
    </source>
</evidence>
<evidence type="ECO:0000256" key="2">
    <source>
        <dbReference type="ARBA" id="ARBA00022598"/>
    </source>
</evidence>
<dbReference type="GO" id="GO:0042402">
    <property type="term" value="P:biogenic amine catabolic process"/>
    <property type="evidence" value="ECO:0007669"/>
    <property type="project" value="UniProtKB-ARBA"/>
</dbReference>
<reference evidence="9 10" key="1">
    <citation type="journal article" date="2011" name="J. Bacteriol.">
        <title>Genome sequence of 'Pedosphaera parvula' Ellin514, an aerobic Verrucomicrobial isolate from pasture soil.</title>
        <authorList>
            <person name="Kant R."/>
            <person name="van Passel M.W."/>
            <person name="Sangwan P."/>
            <person name="Palva A."/>
            <person name="Lucas S."/>
            <person name="Copeland A."/>
            <person name="Lapidus A."/>
            <person name="Glavina Del Rio T."/>
            <person name="Dalin E."/>
            <person name="Tice H."/>
            <person name="Bruce D."/>
            <person name="Goodwin L."/>
            <person name="Pitluck S."/>
            <person name="Chertkov O."/>
            <person name="Larimer F.W."/>
            <person name="Land M.L."/>
            <person name="Hauser L."/>
            <person name="Brettin T.S."/>
            <person name="Detter J.C."/>
            <person name="Han S."/>
            <person name="de Vos W.M."/>
            <person name="Janssen P.H."/>
            <person name="Smidt H."/>
        </authorList>
    </citation>
    <scope>NUCLEOTIDE SEQUENCE [LARGE SCALE GENOMIC DNA]</scope>
    <source>
        <strain evidence="9 10">Ellin514</strain>
    </source>
</reference>
<accession>B9XLU6</accession>
<dbReference type="AlphaFoldDB" id="B9XLU6"/>
<evidence type="ECO:0000259" key="7">
    <source>
        <dbReference type="PROSITE" id="PS51986"/>
    </source>
</evidence>
<dbReference type="FunFam" id="3.30.590.10:FF:000005">
    <property type="entry name" value="Probable glutamine synthetase"/>
    <property type="match status" value="1"/>
</dbReference>
<dbReference type="EMBL" id="ABOX02000031">
    <property type="protein sequence ID" value="EEF59203.1"/>
    <property type="molecule type" value="Genomic_DNA"/>
</dbReference>
<dbReference type="PROSITE" id="PS51986">
    <property type="entry name" value="GS_BETA_GRASP"/>
    <property type="match status" value="1"/>
</dbReference>
<dbReference type="SMART" id="SM01230">
    <property type="entry name" value="Gln-synt_C"/>
    <property type="match status" value="1"/>
</dbReference>
<name>B9XLU6_PEDPL</name>
<gene>
    <name evidence="9" type="ORF">Cflav_PD2408</name>
</gene>
<dbReference type="InterPro" id="IPR014746">
    <property type="entry name" value="Gln_synth/guanido_kin_cat_dom"/>
</dbReference>
<dbReference type="PANTHER" id="PTHR43785:SF12">
    <property type="entry name" value="TYPE-1 GLUTAMINE SYNTHETASE 2"/>
    <property type="match status" value="1"/>
</dbReference>
<dbReference type="Gene3D" id="3.30.590.10">
    <property type="entry name" value="Glutamine synthetase/guanido kinase, catalytic domain"/>
    <property type="match status" value="1"/>
</dbReference>
<dbReference type="GO" id="GO:0006542">
    <property type="term" value="P:glutamine biosynthetic process"/>
    <property type="evidence" value="ECO:0007669"/>
    <property type="project" value="InterPro"/>
</dbReference>
<comment type="similarity">
    <text evidence="1 5 6">Belongs to the glutamine synthetase family.</text>
</comment>
<feature type="domain" description="GS catalytic" evidence="8">
    <location>
        <begin position="116"/>
        <end position="448"/>
    </location>
</feature>
<dbReference type="PROSITE" id="PS51987">
    <property type="entry name" value="GS_CATALYTIC"/>
    <property type="match status" value="1"/>
</dbReference>
<feature type="domain" description="GS beta-grasp" evidence="7">
    <location>
        <begin position="13"/>
        <end position="109"/>
    </location>
</feature>
<dbReference type="RefSeq" id="WP_007416785.1">
    <property type="nucleotide sequence ID" value="NZ_ABOX02000031.1"/>
</dbReference>
<dbReference type="InterPro" id="IPR036651">
    <property type="entry name" value="Gln_synt_N_sf"/>
</dbReference>
<keyword evidence="2" id="KW-0436">Ligase</keyword>
<evidence type="ECO:0000256" key="3">
    <source>
        <dbReference type="ARBA" id="ARBA00022741"/>
    </source>
</evidence>
<dbReference type="Proteomes" id="UP000003688">
    <property type="component" value="Unassembled WGS sequence"/>
</dbReference>